<dbReference type="AlphaFoldDB" id="A0A820KW65"/>
<organism evidence="5 6">
    <name type="scientific">Adineta steineri</name>
    <dbReference type="NCBI Taxonomy" id="433720"/>
    <lineage>
        <taxon>Eukaryota</taxon>
        <taxon>Metazoa</taxon>
        <taxon>Spiralia</taxon>
        <taxon>Gnathifera</taxon>
        <taxon>Rotifera</taxon>
        <taxon>Eurotatoria</taxon>
        <taxon>Bdelloidea</taxon>
        <taxon>Adinetida</taxon>
        <taxon>Adinetidae</taxon>
        <taxon>Adineta</taxon>
    </lineage>
</organism>
<dbReference type="GO" id="GO:0008270">
    <property type="term" value="F:zinc ion binding"/>
    <property type="evidence" value="ECO:0007669"/>
    <property type="project" value="UniProtKB-KW"/>
</dbReference>
<sequence length="46" mass="5120">YSLCPKALVACPFSQFGCNTQIPRETLRDHVISSSVEHLQMNADIV</sequence>
<feature type="non-terminal residue" evidence="5">
    <location>
        <position position="1"/>
    </location>
</feature>
<dbReference type="SUPFAM" id="SSF49599">
    <property type="entry name" value="TRAF domain-like"/>
    <property type="match status" value="1"/>
</dbReference>
<feature type="non-terminal residue" evidence="5">
    <location>
        <position position="46"/>
    </location>
</feature>
<name>A0A820KW65_9BILA</name>
<dbReference type="Gene3D" id="3.30.40.10">
    <property type="entry name" value="Zinc/RING finger domain, C3HC4 (zinc finger)"/>
    <property type="match status" value="1"/>
</dbReference>
<dbReference type="Proteomes" id="UP000663881">
    <property type="component" value="Unassembled WGS sequence"/>
</dbReference>
<gene>
    <name evidence="5" type="ORF">OKA104_LOCUS48728</name>
</gene>
<keyword evidence="3" id="KW-0862">Zinc</keyword>
<accession>A0A820KW65</accession>
<feature type="domain" description="TRAF-type" evidence="4">
    <location>
        <begin position="3"/>
        <end position="30"/>
    </location>
</feature>
<protein>
    <recommendedName>
        <fullName evidence="4">TRAF-type domain-containing protein</fullName>
    </recommendedName>
</protein>
<reference evidence="5" key="1">
    <citation type="submission" date="2021-02" db="EMBL/GenBank/DDBJ databases">
        <authorList>
            <person name="Nowell W R."/>
        </authorList>
    </citation>
    <scope>NUCLEOTIDE SEQUENCE</scope>
</reference>
<evidence type="ECO:0000256" key="2">
    <source>
        <dbReference type="ARBA" id="ARBA00022771"/>
    </source>
</evidence>
<dbReference type="EMBL" id="CAJOAY010021563">
    <property type="protein sequence ID" value="CAF4349532.1"/>
    <property type="molecule type" value="Genomic_DNA"/>
</dbReference>
<evidence type="ECO:0000259" key="4">
    <source>
        <dbReference type="Pfam" id="PF02176"/>
    </source>
</evidence>
<evidence type="ECO:0000256" key="1">
    <source>
        <dbReference type="ARBA" id="ARBA00022723"/>
    </source>
</evidence>
<keyword evidence="2" id="KW-0863">Zinc-finger</keyword>
<proteinExistence type="predicted"/>
<evidence type="ECO:0000313" key="6">
    <source>
        <dbReference type="Proteomes" id="UP000663881"/>
    </source>
</evidence>
<comment type="caution">
    <text evidence="5">The sequence shown here is derived from an EMBL/GenBank/DDBJ whole genome shotgun (WGS) entry which is preliminary data.</text>
</comment>
<evidence type="ECO:0000313" key="5">
    <source>
        <dbReference type="EMBL" id="CAF4349532.1"/>
    </source>
</evidence>
<dbReference type="InterPro" id="IPR001293">
    <property type="entry name" value="Znf_TRAF"/>
</dbReference>
<dbReference type="InterPro" id="IPR013083">
    <property type="entry name" value="Znf_RING/FYVE/PHD"/>
</dbReference>
<dbReference type="Pfam" id="PF02176">
    <property type="entry name" value="zf-TRAF"/>
    <property type="match status" value="1"/>
</dbReference>
<evidence type="ECO:0000256" key="3">
    <source>
        <dbReference type="ARBA" id="ARBA00022833"/>
    </source>
</evidence>
<keyword evidence="1" id="KW-0479">Metal-binding</keyword>